<keyword evidence="7" id="KW-0106">Calcium</keyword>
<accession>A0A2G8KCV0</accession>
<dbReference type="GO" id="GO:0051049">
    <property type="term" value="P:regulation of transport"/>
    <property type="evidence" value="ECO:0007669"/>
    <property type="project" value="UniProtKB-ARBA"/>
</dbReference>
<dbReference type="FunFam" id="1.10.238.180:FF:000001">
    <property type="entry name" value="Stromal interaction molecule 1"/>
    <property type="match status" value="1"/>
</dbReference>
<evidence type="ECO:0000256" key="4">
    <source>
        <dbReference type="ARBA" id="ARBA00022692"/>
    </source>
</evidence>
<dbReference type="Gene3D" id="1.10.238.180">
    <property type="match status" value="1"/>
</dbReference>
<evidence type="ECO:0000256" key="2">
    <source>
        <dbReference type="ARBA" id="ARBA00022448"/>
    </source>
</evidence>
<dbReference type="GO" id="GO:0005246">
    <property type="term" value="F:calcium channel regulator activity"/>
    <property type="evidence" value="ECO:0007669"/>
    <property type="project" value="InterPro"/>
</dbReference>
<evidence type="ECO:0000256" key="10">
    <source>
        <dbReference type="ARBA" id="ARBA00023065"/>
    </source>
</evidence>
<sequence>MKQTYLCFCFVLYEANLLYFLVFFLLIYFLIVCQDNDLACKALRQDNDRPGFDALKLIHRQIDDDHNGNVDLSESDEFLRDELKYKDDFDRHNVFHRGDQHVSVEELWTTLEIFLPPAMEYHRRCVADDYDPIICLGFAPYRQPDILSGDQG</sequence>
<evidence type="ECO:0000256" key="5">
    <source>
        <dbReference type="ARBA" id="ARBA00022723"/>
    </source>
</evidence>
<dbReference type="GO" id="GO:0005783">
    <property type="term" value="C:endoplasmic reticulum"/>
    <property type="evidence" value="ECO:0007669"/>
    <property type="project" value="TreeGrafter"/>
</dbReference>
<dbReference type="InterPro" id="IPR037608">
    <property type="entry name" value="STIM1/2"/>
</dbReference>
<dbReference type="Pfam" id="PF25578">
    <property type="entry name" value="EF-hand_STIM1"/>
    <property type="match status" value="1"/>
</dbReference>
<organism evidence="14 15">
    <name type="scientific">Stichopus japonicus</name>
    <name type="common">Sea cucumber</name>
    <dbReference type="NCBI Taxonomy" id="307972"/>
    <lineage>
        <taxon>Eukaryota</taxon>
        <taxon>Metazoa</taxon>
        <taxon>Echinodermata</taxon>
        <taxon>Eleutherozoa</taxon>
        <taxon>Echinozoa</taxon>
        <taxon>Holothuroidea</taxon>
        <taxon>Aspidochirotacea</taxon>
        <taxon>Aspidochirotida</taxon>
        <taxon>Stichopodidae</taxon>
        <taxon>Apostichopus</taxon>
    </lineage>
</organism>
<dbReference type="PANTHER" id="PTHR15136">
    <property type="entry name" value="STROMAL INTERACTION MOLECULE HOMOLOG"/>
    <property type="match status" value="1"/>
</dbReference>
<dbReference type="PANTHER" id="PTHR15136:SF5">
    <property type="entry name" value="STROMAL INTERACTION MOLECULE HOMOLOG"/>
    <property type="match status" value="1"/>
</dbReference>
<evidence type="ECO:0000259" key="13">
    <source>
        <dbReference type="Pfam" id="PF25578"/>
    </source>
</evidence>
<protein>
    <submittedName>
        <fullName evidence="14">Putative stromal interaction molecule 1</fullName>
    </submittedName>
</protein>
<keyword evidence="6" id="KW-0732">Signal</keyword>
<feature type="transmembrane region" description="Helical" evidence="12">
    <location>
        <begin position="7"/>
        <end position="31"/>
    </location>
</feature>
<dbReference type="EMBL" id="MRZV01000682">
    <property type="protein sequence ID" value="PIK45838.1"/>
    <property type="molecule type" value="Genomic_DNA"/>
</dbReference>
<evidence type="ECO:0000256" key="6">
    <source>
        <dbReference type="ARBA" id="ARBA00022729"/>
    </source>
</evidence>
<keyword evidence="2" id="KW-0813">Transport</keyword>
<keyword evidence="9" id="KW-0175">Coiled coil</keyword>
<evidence type="ECO:0000256" key="3">
    <source>
        <dbReference type="ARBA" id="ARBA00022568"/>
    </source>
</evidence>
<keyword evidence="15" id="KW-1185">Reference proteome</keyword>
<dbReference type="GO" id="GO:0002115">
    <property type="term" value="P:store-operated calcium entry"/>
    <property type="evidence" value="ECO:0007669"/>
    <property type="project" value="TreeGrafter"/>
</dbReference>
<evidence type="ECO:0000313" key="15">
    <source>
        <dbReference type="Proteomes" id="UP000230750"/>
    </source>
</evidence>
<comment type="caution">
    <text evidence="14">The sequence shown here is derived from an EMBL/GenBank/DDBJ whole genome shotgun (WGS) entry which is preliminary data.</text>
</comment>
<gene>
    <name evidence="14" type="ORF">BSL78_17284</name>
</gene>
<dbReference type="OrthoDB" id="9986177at2759"/>
<dbReference type="AlphaFoldDB" id="A0A2G8KCV0"/>
<dbReference type="Proteomes" id="UP000230750">
    <property type="component" value="Unassembled WGS sequence"/>
</dbReference>
<evidence type="ECO:0000256" key="8">
    <source>
        <dbReference type="ARBA" id="ARBA00022989"/>
    </source>
</evidence>
<evidence type="ECO:0000256" key="9">
    <source>
        <dbReference type="ARBA" id="ARBA00023054"/>
    </source>
</evidence>
<dbReference type="STRING" id="307972.A0A2G8KCV0"/>
<comment type="subcellular location">
    <subcellularLocation>
        <location evidence="1">Membrane</location>
        <topology evidence="1">Single-pass type I membrane protein</topology>
    </subcellularLocation>
</comment>
<reference evidence="14 15" key="1">
    <citation type="journal article" date="2017" name="PLoS Biol.">
        <title>The sea cucumber genome provides insights into morphological evolution and visceral regeneration.</title>
        <authorList>
            <person name="Zhang X."/>
            <person name="Sun L."/>
            <person name="Yuan J."/>
            <person name="Sun Y."/>
            <person name="Gao Y."/>
            <person name="Zhang L."/>
            <person name="Li S."/>
            <person name="Dai H."/>
            <person name="Hamel J.F."/>
            <person name="Liu C."/>
            <person name="Yu Y."/>
            <person name="Liu S."/>
            <person name="Lin W."/>
            <person name="Guo K."/>
            <person name="Jin S."/>
            <person name="Xu P."/>
            <person name="Storey K.B."/>
            <person name="Huan P."/>
            <person name="Zhang T."/>
            <person name="Zhou Y."/>
            <person name="Zhang J."/>
            <person name="Lin C."/>
            <person name="Li X."/>
            <person name="Xing L."/>
            <person name="Huo D."/>
            <person name="Sun M."/>
            <person name="Wang L."/>
            <person name="Mercier A."/>
            <person name="Li F."/>
            <person name="Yang H."/>
            <person name="Xiang J."/>
        </authorList>
    </citation>
    <scope>NUCLEOTIDE SEQUENCE [LARGE SCALE GENOMIC DNA]</scope>
    <source>
        <strain evidence="14">Shaxun</strain>
        <tissue evidence="14">Muscle</tissue>
    </source>
</reference>
<dbReference type="InterPro" id="IPR057835">
    <property type="entry name" value="EF-hand_STIM1/2"/>
</dbReference>
<dbReference type="GO" id="GO:0005886">
    <property type="term" value="C:plasma membrane"/>
    <property type="evidence" value="ECO:0007669"/>
    <property type="project" value="TreeGrafter"/>
</dbReference>
<keyword evidence="3" id="KW-0109">Calcium transport</keyword>
<feature type="domain" description="STIM1/2 EF-hand" evidence="13">
    <location>
        <begin position="37"/>
        <end position="110"/>
    </location>
</feature>
<evidence type="ECO:0000256" key="7">
    <source>
        <dbReference type="ARBA" id="ARBA00022837"/>
    </source>
</evidence>
<evidence type="ECO:0000256" key="11">
    <source>
        <dbReference type="ARBA" id="ARBA00023136"/>
    </source>
</evidence>
<dbReference type="GO" id="GO:0005509">
    <property type="term" value="F:calcium ion binding"/>
    <property type="evidence" value="ECO:0007669"/>
    <property type="project" value="TreeGrafter"/>
</dbReference>
<keyword evidence="11 12" id="KW-0472">Membrane</keyword>
<keyword evidence="8 12" id="KW-1133">Transmembrane helix</keyword>
<proteinExistence type="predicted"/>
<evidence type="ECO:0000256" key="1">
    <source>
        <dbReference type="ARBA" id="ARBA00004479"/>
    </source>
</evidence>
<keyword evidence="5" id="KW-0479">Metal-binding</keyword>
<keyword evidence="4 12" id="KW-0812">Transmembrane</keyword>
<evidence type="ECO:0000256" key="12">
    <source>
        <dbReference type="SAM" id="Phobius"/>
    </source>
</evidence>
<dbReference type="GO" id="GO:0006874">
    <property type="term" value="P:intracellular calcium ion homeostasis"/>
    <property type="evidence" value="ECO:0007669"/>
    <property type="project" value="TreeGrafter"/>
</dbReference>
<name>A0A2G8KCV0_STIJA</name>
<keyword evidence="10" id="KW-0406">Ion transport</keyword>
<evidence type="ECO:0000313" key="14">
    <source>
        <dbReference type="EMBL" id="PIK45838.1"/>
    </source>
</evidence>